<comment type="caution">
    <text evidence="1">The sequence shown here is derived from an EMBL/GenBank/DDBJ whole genome shotgun (WGS) entry which is preliminary data.</text>
</comment>
<evidence type="ECO:0000313" key="2">
    <source>
        <dbReference type="Proteomes" id="UP000887013"/>
    </source>
</evidence>
<name>A0A8X6U953_NEPPI</name>
<gene>
    <name evidence="1" type="ORF">NPIL_289861</name>
</gene>
<organism evidence="1 2">
    <name type="scientific">Nephila pilipes</name>
    <name type="common">Giant wood spider</name>
    <name type="synonym">Nephila maculata</name>
    <dbReference type="NCBI Taxonomy" id="299642"/>
    <lineage>
        <taxon>Eukaryota</taxon>
        <taxon>Metazoa</taxon>
        <taxon>Ecdysozoa</taxon>
        <taxon>Arthropoda</taxon>
        <taxon>Chelicerata</taxon>
        <taxon>Arachnida</taxon>
        <taxon>Araneae</taxon>
        <taxon>Araneomorphae</taxon>
        <taxon>Entelegynae</taxon>
        <taxon>Araneoidea</taxon>
        <taxon>Nephilidae</taxon>
        <taxon>Nephila</taxon>
    </lineage>
</organism>
<dbReference type="Proteomes" id="UP000887013">
    <property type="component" value="Unassembled WGS sequence"/>
</dbReference>
<proteinExistence type="predicted"/>
<keyword evidence="2" id="KW-1185">Reference proteome</keyword>
<reference evidence="1" key="1">
    <citation type="submission" date="2020-08" db="EMBL/GenBank/DDBJ databases">
        <title>Multicomponent nature underlies the extraordinary mechanical properties of spider dragline silk.</title>
        <authorList>
            <person name="Kono N."/>
            <person name="Nakamura H."/>
            <person name="Mori M."/>
            <person name="Yoshida Y."/>
            <person name="Ohtoshi R."/>
            <person name="Malay A.D."/>
            <person name="Moran D.A.P."/>
            <person name="Tomita M."/>
            <person name="Numata K."/>
            <person name="Arakawa K."/>
        </authorList>
    </citation>
    <scope>NUCLEOTIDE SEQUENCE</scope>
</reference>
<evidence type="ECO:0000313" key="1">
    <source>
        <dbReference type="EMBL" id="GFT87299.1"/>
    </source>
</evidence>
<dbReference type="AlphaFoldDB" id="A0A8X6U953"/>
<accession>A0A8X6U953</accession>
<sequence>MSTVEQLKKMHFVVLSNWQLMAEGIIVAPGIAPLKLVCDESAKGKPRGSRKSQDSGVVYKVQGAISTVGLAKKIRVLQRFLTACFFRHKGLLTKKGTGNQSSFSVRKGGGVFIHNLIRDPRIFGLGPSSASPNPRRRKKKGVFYQFSGQWSDKSVMLQRVCDDRSFRLLSGNVYFRPFFEGSSQNEGKTSKTKIVPLGSGT</sequence>
<protein>
    <submittedName>
        <fullName evidence="1">Uncharacterized protein</fullName>
    </submittedName>
</protein>
<dbReference type="EMBL" id="BMAW01119992">
    <property type="protein sequence ID" value="GFT87299.1"/>
    <property type="molecule type" value="Genomic_DNA"/>
</dbReference>